<organism evidence="2 3">
    <name type="scientific">Staphylothermus hellenicus (strain DSM 12710 / JCM 10830 / BK20S6-10-b1 / P8)</name>
    <dbReference type="NCBI Taxonomy" id="591019"/>
    <lineage>
        <taxon>Archaea</taxon>
        <taxon>Thermoproteota</taxon>
        <taxon>Thermoprotei</taxon>
        <taxon>Desulfurococcales</taxon>
        <taxon>Desulfurococcaceae</taxon>
        <taxon>Staphylothermus</taxon>
    </lineage>
</organism>
<dbReference type="KEGG" id="shc:Shell_1635"/>
<dbReference type="OrthoDB" id="18655at2157"/>
<dbReference type="PANTHER" id="PTHR12416">
    <property type="entry name" value="RRNA-PROCESSING PROTEIN UTP23 HOMOLOG"/>
    <property type="match status" value="1"/>
</dbReference>
<reference evidence="3" key="1">
    <citation type="submission" date="2010-05" db="EMBL/GenBank/DDBJ databases">
        <title>Complete sequence of Staphylothermus hellenicus DSM 12710.</title>
        <authorList>
            <consortium name="US DOE Joint Genome Institute"/>
            <person name="Lucas S."/>
            <person name="Copeland A."/>
            <person name="Lapidus A."/>
            <person name="Cheng J.-F."/>
            <person name="Bruce D."/>
            <person name="Goodwin L."/>
            <person name="Pitluck S."/>
            <person name="Davenport K."/>
            <person name="Detter J.C."/>
            <person name="Han C."/>
            <person name="Tapia R."/>
            <person name="Larimer F."/>
            <person name="Land M."/>
            <person name="Hauser L."/>
            <person name="Kyrpides N."/>
            <person name="Mikhailova N."/>
            <person name="Anderson I.J."/>
            <person name="Woyke T."/>
        </authorList>
    </citation>
    <scope>NUCLEOTIDE SEQUENCE [LARGE SCALE GENOMIC DNA]</scope>
    <source>
        <strain evidence="3">DSM 12710 / JCM 10830 / BK20S6-10-b1 / P8</strain>
    </source>
</reference>
<protein>
    <recommendedName>
        <fullName evidence="1">PIN domain-containing protein</fullName>
    </recommendedName>
</protein>
<dbReference type="GeneID" id="9234928"/>
<dbReference type="InterPro" id="IPR029060">
    <property type="entry name" value="PIN-like_dom_sf"/>
</dbReference>
<dbReference type="SUPFAM" id="SSF88723">
    <property type="entry name" value="PIN domain-like"/>
    <property type="match status" value="1"/>
</dbReference>
<evidence type="ECO:0000313" key="3">
    <source>
        <dbReference type="Proteomes" id="UP000002573"/>
    </source>
</evidence>
<dbReference type="eggNOG" id="arCOG04312">
    <property type="taxonomic scope" value="Archaea"/>
</dbReference>
<dbReference type="AlphaFoldDB" id="D7DAC4"/>
<reference evidence="2 3" key="2">
    <citation type="journal article" date="2011" name="Stand. Genomic Sci.">
        <title>Complete genome sequence of Staphylothermus hellenicus P8.</title>
        <authorList>
            <person name="Anderson I."/>
            <person name="Wirth R."/>
            <person name="Lucas S."/>
            <person name="Copeland A."/>
            <person name="Lapidus A."/>
            <person name="Cheng J.F."/>
            <person name="Goodwin L."/>
            <person name="Pitluck S."/>
            <person name="Davenport K."/>
            <person name="Detter J.C."/>
            <person name="Han C."/>
            <person name="Tapia R."/>
            <person name="Land M."/>
            <person name="Hauser L."/>
            <person name="Pati A."/>
            <person name="Mikhailova N."/>
            <person name="Woyke T."/>
            <person name="Klenk H.P."/>
            <person name="Kyrpides N."/>
            <person name="Ivanova N."/>
        </authorList>
    </citation>
    <scope>NUCLEOTIDE SEQUENCE [LARGE SCALE GENOMIC DNA]</scope>
    <source>
        <strain evidence="3">DSM 12710 / JCM 10830 / BK20S6-10-b1 / P8</strain>
    </source>
</reference>
<dbReference type="CDD" id="cd09879">
    <property type="entry name" value="PIN_VapC_AF0591-like"/>
    <property type="match status" value="1"/>
</dbReference>
<gene>
    <name evidence="2" type="ordered locus">Shell_1635</name>
</gene>
<dbReference type="SMART" id="SM00670">
    <property type="entry name" value="PINc"/>
    <property type="match status" value="1"/>
</dbReference>
<dbReference type="Pfam" id="PF18477">
    <property type="entry name" value="PIN_9"/>
    <property type="match status" value="1"/>
</dbReference>
<keyword evidence="3" id="KW-1185">Reference proteome</keyword>
<dbReference type="HOGENOM" id="CLU_107892_0_0_2"/>
<dbReference type="Gene3D" id="3.40.50.1010">
    <property type="entry name" value="5'-nuclease"/>
    <property type="match status" value="1"/>
</dbReference>
<accession>D7DAC4</accession>
<feature type="domain" description="PIN" evidence="1">
    <location>
        <begin position="5"/>
        <end position="110"/>
    </location>
</feature>
<dbReference type="InterPro" id="IPR041120">
    <property type="entry name" value="PIN_9"/>
</dbReference>
<name>D7DAC4_STAHD</name>
<sequence>MPRKPLILLDTNMLLLIANGINVFEQIEEKTLAKPEYIVLKPVIEELEKIMNKGTPSLRRKAGFALEIARKFCKIVDIKTRPGEKVDDLLIRYAAENNAAVATNDRELRKKLREIGIPEIYLREEGMIIEVEGLEV</sequence>
<evidence type="ECO:0000259" key="1">
    <source>
        <dbReference type="SMART" id="SM00670"/>
    </source>
</evidence>
<dbReference type="STRING" id="591019.Shell_1635"/>
<proteinExistence type="predicted"/>
<dbReference type="InterPro" id="IPR002716">
    <property type="entry name" value="PIN_dom"/>
</dbReference>
<dbReference type="Proteomes" id="UP000002573">
    <property type="component" value="Chromosome"/>
</dbReference>
<evidence type="ECO:0000313" key="2">
    <source>
        <dbReference type="EMBL" id="ADI32720.1"/>
    </source>
</evidence>
<dbReference type="RefSeq" id="WP_013143917.1">
    <property type="nucleotide sequence ID" value="NC_014205.1"/>
</dbReference>
<dbReference type="EMBL" id="CP002051">
    <property type="protein sequence ID" value="ADI32720.1"/>
    <property type="molecule type" value="Genomic_DNA"/>
</dbReference>